<proteinExistence type="inferred from homology"/>
<dbReference type="InterPro" id="IPR043427">
    <property type="entry name" value="YscJ/FliF"/>
</dbReference>
<feature type="transmembrane region" description="Helical" evidence="11">
    <location>
        <begin position="26"/>
        <end position="45"/>
    </location>
</feature>
<sequence length="534" mass="59172">MKEKMNQYRQKITEIWQARSKKQRGLLLSSLLIIFVIVIGGSLFFSRSNMVPLYTDLTTQESGQIKLELDARGVEHEIANGGTTVYVPEASAESLLVELAAQGIPNSGSIDYSFFSENTSWGVTDNEFGMIRLDAMQSELGNLLTSFSGIDSASVMINLPEEQVFIRDQVGEATAAINLSLTPGYNFENEQIRALYHLVSKSVPNLSTDNIVIMDQYFNYYDLNQENDLSTGNVYATQQQIKQDIERDIQRRVQQMLSAMIGPEKVIASVTADIDFTQENRVEQLVEPVDPETMEGIPISVETIRETYSGVGAAEGAVGAGDEDVTNYPLADGDGNGDYALEQDSINFEVNRIQREISESPYRLRDLGIQVAVDNTRADADGEAELLTAAEQADVEASIQSILDSIITTSINQDVDAEDLINNTSVVFQTFQGLQNQQFGQGQGFNLPTWAYLLLGGLLLGAIIAIGLLLRRRKEAESELTIAEETVEQTSREVPDIEEPEDTESSIKRKQLEKMAVDKPDDFAKLLRSWISEE</sequence>
<dbReference type="GO" id="GO:0071973">
    <property type="term" value="P:bacterial-type flagellum-dependent cell motility"/>
    <property type="evidence" value="ECO:0007669"/>
    <property type="project" value="InterPro"/>
</dbReference>
<feature type="region of interest" description="Disordered" evidence="10">
    <location>
        <begin position="480"/>
        <end position="511"/>
    </location>
</feature>
<dbReference type="InterPro" id="IPR006182">
    <property type="entry name" value="FliF_N_dom"/>
</dbReference>
<dbReference type="InterPro" id="IPR045851">
    <property type="entry name" value="AMP-bd_C_sf"/>
</dbReference>
<evidence type="ECO:0000256" key="9">
    <source>
        <dbReference type="PIRNR" id="PIRNR004862"/>
    </source>
</evidence>
<comment type="function">
    <text evidence="9">The M ring may be actively involved in energy transduction.</text>
</comment>
<keyword evidence="14" id="KW-0966">Cell projection</keyword>
<evidence type="ECO:0000256" key="2">
    <source>
        <dbReference type="ARBA" id="ARBA00004651"/>
    </source>
</evidence>
<keyword evidence="15" id="KW-1185">Reference proteome</keyword>
<dbReference type="OrthoDB" id="9807026at2"/>
<evidence type="ECO:0000256" key="3">
    <source>
        <dbReference type="ARBA" id="ARBA00007971"/>
    </source>
</evidence>
<evidence type="ECO:0000256" key="10">
    <source>
        <dbReference type="SAM" id="MobiDB-lite"/>
    </source>
</evidence>
<dbReference type="InterPro" id="IPR000067">
    <property type="entry name" value="FlgMring_FliF"/>
</dbReference>
<evidence type="ECO:0000259" key="13">
    <source>
        <dbReference type="Pfam" id="PF08345"/>
    </source>
</evidence>
<keyword evidence="6 11" id="KW-1133">Transmembrane helix</keyword>
<reference evidence="14 15" key="1">
    <citation type="submission" date="2018-05" db="EMBL/GenBank/DDBJ databases">
        <title>Genomic Encyclopedia of Type Strains, Phase IV (KMG-IV): sequencing the most valuable type-strain genomes for metagenomic binning, comparative biology and taxonomic classification.</title>
        <authorList>
            <person name="Goeker M."/>
        </authorList>
    </citation>
    <scope>NUCLEOTIDE SEQUENCE [LARGE SCALE GENOMIC DNA]</scope>
    <source>
        <strain evidence="14 15">DSM 22440</strain>
    </source>
</reference>
<feature type="transmembrane region" description="Helical" evidence="11">
    <location>
        <begin position="450"/>
        <end position="470"/>
    </location>
</feature>
<dbReference type="Pfam" id="PF01514">
    <property type="entry name" value="YscJ_FliF"/>
    <property type="match status" value="1"/>
</dbReference>
<feature type="domain" description="Flagellar M-ring C-terminal" evidence="13">
    <location>
        <begin position="257"/>
        <end position="401"/>
    </location>
</feature>
<dbReference type="AlphaFoldDB" id="A0A2V3WGK2"/>
<name>A0A2V3WGK2_9BACI</name>
<evidence type="ECO:0000256" key="6">
    <source>
        <dbReference type="ARBA" id="ARBA00022989"/>
    </source>
</evidence>
<accession>A0A2V3WGK2</accession>
<keyword evidence="8 9" id="KW-0975">Bacterial flagellum</keyword>
<dbReference type="Pfam" id="PF08345">
    <property type="entry name" value="YscJ_FliF_C"/>
    <property type="match status" value="1"/>
</dbReference>
<comment type="subcellular location">
    <subcellularLocation>
        <location evidence="1 9">Bacterial flagellum basal body</location>
    </subcellularLocation>
    <subcellularLocation>
        <location evidence="2">Cell membrane</location>
        <topology evidence="2">Multi-pass membrane protein</topology>
    </subcellularLocation>
</comment>
<dbReference type="PANTHER" id="PTHR30046:SF0">
    <property type="entry name" value="FLAGELLAR M-RING PROTEIN"/>
    <property type="match status" value="1"/>
</dbReference>
<dbReference type="Gene3D" id="3.30.300.30">
    <property type="match status" value="1"/>
</dbReference>
<dbReference type="GO" id="GO:0009431">
    <property type="term" value="C:bacterial-type flagellum basal body, MS ring"/>
    <property type="evidence" value="ECO:0007669"/>
    <property type="project" value="InterPro"/>
</dbReference>
<keyword evidence="4" id="KW-1003">Cell membrane</keyword>
<keyword evidence="5 11" id="KW-0812">Transmembrane</keyword>
<evidence type="ECO:0000256" key="4">
    <source>
        <dbReference type="ARBA" id="ARBA00022475"/>
    </source>
</evidence>
<feature type="domain" description="Flagellar M-ring N-terminal" evidence="12">
    <location>
        <begin position="46"/>
        <end position="220"/>
    </location>
</feature>
<evidence type="ECO:0000313" key="14">
    <source>
        <dbReference type="EMBL" id="PXW92534.1"/>
    </source>
</evidence>
<evidence type="ECO:0000313" key="15">
    <source>
        <dbReference type="Proteomes" id="UP000247922"/>
    </source>
</evidence>
<dbReference type="PRINTS" id="PR01009">
    <property type="entry name" value="FLGMRINGFLIF"/>
</dbReference>
<dbReference type="GO" id="GO:0005886">
    <property type="term" value="C:plasma membrane"/>
    <property type="evidence" value="ECO:0007669"/>
    <property type="project" value="UniProtKB-SubCell"/>
</dbReference>
<evidence type="ECO:0000256" key="11">
    <source>
        <dbReference type="SAM" id="Phobius"/>
    </source>
</evidence>
<organism evidence="14 15">
    <name type="scientific">Streptohalobacillus salinus</name>
    <dbReference type="NCBI Taxonomy" id="621096"/>
    <lineage>
        <taxon>Bacteria</taxon>
        <taxon>Bacillati</taxon>
        <taxon>Bacillota</taxon>
        <taxon>Bacilli</taxon>
        <taxon>Bacillales</taxon>
        <taxon>Bacillaceae</taxon>
        <taxon>Streptohalobacillus</taxon>
    </lineage>
</organism>
<keyword evidence="7 11" id="KW-0472">Membrane</keyword>
<dbReference type="RefSeq" id="WP_110250415.1">
    <property type="nucleotide sequence ID" value="NZ_QJJR01000002.1"/>
</dbReference>
<dbReference type="InterPro" id="IPR013556">
    <property type="entry name" value="Flag_M-ring_C"/>
</dbReference>
<evidence type="ECO:0000256" key="7">
    <source>
        <dbReference type="ARBA" id="ARBA00023136"/>
    </source>
</evidence>
<comment type="similarity">
    <text evidence="3 9">Belongs to the FliF family.</text>
</comment>
<evidence type="ECO:0000256" key="5">
    <source>
        <dbReference type="ARBA" id="ARBA00022692"/>
    </source>
</evidence>
<dbReference type="EMBL" id="QJJR01000002">
    <property type="protein sequence ID" value="PXW92534.1"/>
    <property type="molecule type" value="Genomic_DNA"/>
</dbReference>
<dbReference type="PIRSF" id="PIRSF004862">
    <property type="entry name" value="FliF"/>
    <property type="match status" value="1"/>
</dbReference>
<evidence type="ECO:0000256" key="8">
    <source>
        <dbReference type="ARBA" id="ARBA00023143"/>
    </source>
</evidence>
<gene>
    <name evidence="14" type="ORF">DES38_102115</name>
</gene>
<evidence type="ECO:0000259" key="12">
    <source>
        <dbReference type="Pfam" id="PF01514"/>
    </source>
</evidence>
<protein>
    <recommendedName>
        <fullName evidence="9">Flagellar M-ring protein</fullName>
    </recommendedName>
</protein>
<evidence type="ECO:0000256" key="1">
    <source>
        <dbReference type="ARBA" id="ARBA00004117"/>
    </source>
</evidence>
<keyword evidence="14" id="KW-0282">Flagellum</keyword>
<dbReference type="Proteomes" id="UP000247922">
    <property type="component" value="Unassembled WGS sequence"/>
</dbReference>
<dbReference type="GO" id="GO:0003774">
    <property type="term" value="F:cytoskeletal motor activity"/>
    <property type="evidence" value="ECO:0007669"/>
    <property type="project" value="InterPro"/>
</dbReference>
<keyword evidence="14" id="KW-0969">Cilium</keyword>
<comment type="caution">
    <text evidence="14">The sequence shown here is derived from an EMBL/GenBank/DDBJ whole genome shotgun (WGS) entry which is preliminary data.</text>
</comment>
<dbReference type="PANTHER" id="PTHR30046">
    <property type="entry name" value="FLAGELLAR M-RING PROTEIN"/>
    <property type="match status" value="1"/>
</dbReference>
<dbReference type="NCBIfam" id="TIGR00206">
    <property type="entry name" value="fliF"/>
    <property type="match status" value="1"/>
</dbReference>